<feature type="compositionally biased region" description="Basic and acidic residues" evidence="1">
    <location>
        <begin position="310"/>
        <end position="321"/>
    </location>
</feature>
<feature type="compositionally biased region" description="Acidic residues" evidence="1">
    <location>
        <begin position="345"/>
        <end position="354"/>
    </location>
</feature>
<proteinExistence type="predicted"/>
<accession>A0A7E4W9N8</accession>
<evidence type="ECO:0000256" key="1">
    <source>
        <dbReference type="SAM" id="MobiDB-lite"/>
    </source>
</evidence>
<reference evidence="3" key="2">
    <citation type="submission" date="2020-10" db="UniProtKB">
        <authorList>
            <consortium name="WormBaseParasite"/>
        </authorList>
    </citation>
    <scope>IDENTIFICATION</scope>
</reference>
<organism evidence="2 3">
    <name type="scientific">Panagrellus redivivus</name>
    <name type="common">Microworm</name>
    <dbReference type="NCBI Taxonomy" id="6233"/>
    <lineage>
        <taxon>Eukaryota</taxon>
        <taxon>Metazoa</taxon>
        <taxon>Ecdysozoa</taxon>
        <taxon>Nematoda</taxon>
        <taxon>Chromadorea</taxon>
        <taxon>Rhabditida</taxon>
        <taxon>Tylenchina</taxon>
        <taxon>Panagrolaimomorpha</taxon>
        <taxon>Panagrolaimoidea</taxon>
        <taxon>Panagrolaimidae</taxon>
        <taxon>Panagrellus</taxon>
    </lineage>
</organism>
<feature type="region of interest" description="Disordered" evidence="1">
    <location>
        <begin position="302"/>
        <end position="591"/>
    </location>
</feature>
<evidence type="ECO:0000313" key="3">
    <source>
        <dbReference type="WBParaSite" id="Pan_g9061.t1"/>
    </source>
</evidence>
<keyword evidence="2" id="KW-1185">Reference proteome</keyword>
<sequence>MFPNYGYGQVPGQPTPQQPSILTADGSIIAQIQNIASLMNQQGMITTPTTVIPNNGTFAGPVPTQIIYNVPPNTVIPQMYPYIQSSVPGLAPAPTQYVIQPPIATLGQQFPAPINQITLPEGYNFIPAGSSLPNQLILAPAPIQQQAPTMFSNMFIPQFTEQQLQVFQTASNMANNNIMLNQLTTPMVVNQAPPPEPVEDIVFPNNPPRRKRKSTSKQKKSTASEGESSAQSSHPVQVKVEIPIQSAQPSQIKAEMPVQSAQSVRTNVEMPKLDPPRPVLVIPKREVEAVVSQSVNLTPMTPITPPPLLFRHDDSRDEADHGSSNPPLLGRNDRLESMPPFLGREDDEMEDLSDNSEPPVLSLPEEEVATETVEASGTLEPEETNVMPDLGPSTSTVASAPSCQASADESSKSATDVDSLSDSVPSTLTPSCVPTNSVPASIPPTSAPIPVLTSSTSASDPPKLPSNSVPVSISHATPSSSNSTTTSSTIVLKPVKLEPPSDPADCVPSTSVSNPTTATSTTSKSKTKKFVPATPSVSKPPVKLLSQLKLEVSPPPSPSSTIVEPRTRSSSPKEAYVPVDLYPDMPSPKSREKDFIEQNVRELLNRYFPNKQKPPPPPPPTPRITGNYGISKKELERMKRQMQRVEERRELRKRQKELKQLAKEKRLKTLEGKKPLVVKEVECRPPSPATLKMIEELASAGLLQSVKVKADPDKEDEVLLIEDKDFQFSKPKDDKDKRSKVPPVAKAATVAKRVKEHTKSVPVKKVQPKVVEKPRVKIAAEDTIKLELMNNRKLETEFEKCPGMDTPGFIQIMQEIGPIIHSCYPANNVVIKGVNATVHNCGTFHKVMYDGFTDIIDSYWPMFNAAAILTEKETGKVVHGSRPKVDEWIQKVAKEVSNSKTIELTGDNCLRAHRITVVHKESRAQLAVVFNSDVCIKRTFLIKSYCQIDPRIAAMTRLLSNYITKNHQLYQWTTTPICYLVIAFMLRCNYVRNLHEIDHRFIQGVNVLSMGAVPDDIVTATINDNKQHDSLAFLLYHFADFCYCLDFSKVVLDITKRPPIVRREPDDKPVFISCNYSGTNLGAQLRTKSVISFKRHMEYIMKSFRIGNASELFAYPFKLS</sequence>
<dbReference type="WBParaSite" id="Pan_g9061.t1">
    <property type="protein sequence ID" value="Pan_g9061.t1"/>
    <property type="gene ID" value="Pan_g9061"/>
</dbReference>
<feature type="compositionally biased region" description="Polar residues" evidence="1">
    <location>
        <begin position="392"/>
        <end position="437"/>
    </location>
</feature>
<feature type="compositionally biased region" description="Polar residues" evidence="1">
    <location>
        <begin position="452"/>
        <end position="471"/>
    </location>
</feature>
<feature type="compositionally biased region" description="Pro residues" evidence="1">
    <location>
        <begin position="612"/>
        <end position="622"/>
    </location>
</feature>
<protein>
    <submittedName>
        <fullName evidence="3">FCS-type domain-containing protein</fullName>
    </submittedName>
</protein>
<dbReference type="AlphaFoldDB" id="A0A7E4W9N8"/>
<dbReference type="Gene3D" id="1.10.1410.10">
    <property type="match status" value="1"/>
</dbReference>
<evidence type="ECO:0000313" key="2">
    <source>
        <dbReference type="Proteomes" id="UP000492821"/>
    </source>
</evidence>
<feature type="region of interest" description="Disordered" evidence="1">
    <location>
        <begin position="607"/>
        <end position="629"/>
    </location>
</feature>
<feature type="region of interest" description="Disordered" evidence="1">
    <location>
        <begin position="190"/>
        <end position="237"/>
    </location>
</feature>
<feature type="compositionally biased region" description="Low complexity" evidence="1">
    <location>
        <begin position="509"/>
        <end position="524"/>
    </location>
</feature>
<dbReference type="Proteomes" id="UP000492821">
    <property type="component" value="Unassembled WGS sequence"/>
</dbReference>
<feature type="compositionally biased region" description="Basic residues" evidence="1">
    <location>
        <begin position="208"/>
        <end position="220"/>
    </location>
</feature>
<feature type="compositionally biased region" description="Low complexity" evidence="1">
    <location>
        <begin position="472"/>
        <end position="489"/>
    </location>
</feature>
<name>A0A7E4W9N8_PANRE</name>
<reference evidence="2" key="1">
    <citation type="journal article" date="2013" name="Genetics">
        <title>The draft genome and transcriptome of Panagrellus redivivus are shaped by the harsh demands of a free-living lifestyle.</title>
        <authorList>
            <person name="Srinivasan J."/>
            <person name="Dillman A.R."/>
            <person name="Macchietto M.G."/>
            <person name="Heikkinen L."/>
            <person name="Lakso M."/>
            <person name="Fracchia K.M."/>
            <person name="Antoshechkin I."/>
            <person name="Mortazavi A."/>
            <person name="Wong G."/>
            <person name="Sternberg P.W."/>
        </authorList>
    </citation>
    <scope>NUCLEOTIDE SEQUENCE [LARGE SCALE GENOMIC DNA]</scope>
    <source>
        <strain evidence="2">MT8872</strain>
    </source>
</reference>
<feature type="compositionally biased region" description="Polar residues" evidence="1">
    <location>
        <begin position="223"/>
        <end position="235"/>
    </location>
</feature>